<feature type="transmembrane region" description="Helical" evidence="11">
    <location>
        <begin position="36"/>
        <end position="58"/>
    </location>
</feature>
<organism evidence="12 13">
    <name type="scientific">Agrococcus citreus</name>
    <dbReference type="NCBI Taxonomy" id="84643"/>
    <lineage>
        <taxon>Bacteria</taxon>
        <taxon>Bacillati</taxon>
        <taxon>Actinomycetota</taxon>
        <taxon>Actinomycetes</taxon>
        <taxon>Micrococcales</taxon>
        <taxon>Microbacteriaceae</taxon>
        <taxon>Agrococcus</taxon>
    </lineage>
</organism>
<evidence type="ECO:0000313" key="13">
    <source>
        <dbReference type="Proteomes" id="UP001501266"/>
    </source>
</evidence>
<feature type="transmembrane region" description="Helical" evidence="11">
    <location>
        <begin position="79"/>
        <end position="103"/>
    </location>
</feature>
<dbReference type="EMBL" id="BAAAKK010000001">
    <property type="protein sequence ID" value="GAA1419211.1"/>
    <property type="molecule type" value="Genomic_DNA"/>
</dbReference>
<gene>
    <name evidence="12" type="ORF">GCM10009640_06550</name>
</gene>
<evidence type="ECO:0000256" key="6">
    <source>
        <dbReference type="ARBA" id="ARBA00022692"/>
    </source>
</evidence>
<feature type="region of interest" description="Disordered" evidence="10">
    <location>
        <begin position="251"/>
        <end position="271"/>
    </location>
</feature>
<dbReference type="RefSeq" id="WP_343917279.1">
    <property type="nucleotide sequence ID" value="NZ_BAAAKK010000001.1"/>
</dbReference>
<evidence type="ECO:0000256" key="8">
    <source>
        <dbReference type="ARBA" id="ARBA00023032"/>
    </source>
</evidence>
<accession>A0ABP4JDE9</accession>
<keyword evidence="9 11" id="KW-0472">Membrane</keyword>
<dbReference type="Proteomes" id="UP001501266">
    <property type="component" value="Unassembled WGS sequence"/>
</dbReference>
<evidence type="ECO:0000256" key="3">
    <source>
        <dbReference type="ARBA" id="ARBA00022475"/>
    </source>
</evidence>
<keyword evidence="5" id="KW-0028">Amino-acid biosynthesis</keyword>
<dbReference type="PANTHER" id="PTHR37468">
    <property type="entry name" value="SULFATE TRANSPORTER CYSZ"/>
    <property type="match status" value="1"/>
</dbReference>
<evidence type="ECO:0000256" key="7">
    <source>
        <dbReference type="ARBA" id="ARBA00022989"/>
    </source>
</evidence>
<evidence type="ECO:0000256" key="11">
    <source>
        <dbReference type="SAM" id="Phobius"/>
    </source>
</evidence>
<protein>
    <submittedName>
        <fullName evidence="12">EI24 domain-containing protein</fullName>
    </submittedName>
</protein>
<evidence type="ECO:0000256" key="2">
    <source>
        <dbReference type="ARBA" id="ARBA00022448"/>
    </source>
</evidence>
<comment type="caution">
    <text evidence="12">The sequence shown here is derived from an EMBL/GenBank/DDBJ whole genome shotgun (WGS) entry which is preliminary data.</text>
</comment>
<keyword evidence="8" id="KW-0764">Sulfate transport</keyword>
<evidence type="ECO:0000313" key="12">
    <source>
        <dbReference type="EMBL" id="GAA1419211.1"/>
    </source>
</evidence>
<evidence type="ECO:0000256" key="1">
    <source>
        <dbReference type="ARBA" id="ARBA00004141"/>
    </source>
</evidence>
<keyword evidence="6 11" id="KW-0812">Transmembrane</keyword>
<dbReference type="InterPro" id="IPR050480">
    <property type="entry name" value="CysZ-like"/>
</dbReference>
<feature type="transmembrane region" description="Helical" evidence="11">
    <location>
        <begin position="217"/>
        <end position="243"/>
    </location>
</feature>
<name>A0ABP4JDE9_9MICO</name>
<feature type="transmembrane region" description="Helical" evidence="11">
    <location>
        <begin position="142"/>
        <end position="175"/>
    </location>
</feature>
<keyword evidence="13" id="KW-1185">Reference proteome</keyword>
<evidence type="ECO:0000256" key="9">
    <source>
        <dbReference type="ARBA" id="ARBA00023136"/>
    </source>
</evidence>
<comment type="subcellular location">
    <subcellularLocation>
        <location evidence="1">Membrane</location>
        <topology evidence="1">Multi-pass membrane protein</topology>
    </subcellularLocation>
</comment>
<dbReference type="Pfam" id="PF07264">
    <property type="entry name" value="EI24"/>
    <property type="match status" value="1"/>
</dbReference>
<keyword evidence="2" id="KW-0813">Transport</keyword>
<keyword evidence="4" id="KW-0997">Cell inner membrane</keyword>
<keyword evidence="7 11" id="KW-1133">Transmembrane helix</keyword>
<evidence type="ECO:0000256" key="4">
    <source>
        <dbReference type="ARBA" id="ARBA00022519"/>
    </source>
</evidence>
<keyword evidence="3" id="KW-1003">Cell membrane</keyword>
<reference evidence="13" key="1">
    <citation type="journal article" date="2019" name="Int. J. Syst. Evol. Microbiol.">
        <title>The Global Catalogue of Microorganisms (GCM) 10K type strain sequencing project: providing services to taxonomists for standard genome sequencing and annotation.</title>
        <authorList>
            <consortium name="The Broad Institute Genomics Platform"/>
            <consortium name="The Broad Institute Genome Sequencing Center for Infectious Disease"/>
            <person name="Wu L."/>
            <person name="Ma J."/>
        </authorList>
    </citation>
    <scope>NUCLEOTIDE SEQUENCE [LARGE SCALE GENOMIC DNA]</scope>
    <source>
        <strain evidence="13">JCM 12398</strain>
    </source>
</reference>
<proteinExistence type="predicted"/>
<dbReference type="PANTHER" id="PTHR37468:SF1">
    <property type="entry name" value="SULFATE TRANSPORTER CYSZ"/>
    <property type="match status" value="1"/>
</dbReference>
<evidence type="ECO:0000256" key="5">
    <source>
        <dbReference type="ARBA" id="ARBA00022605"/>
    </source>
</evidence>
<evidence type="ECO:0000256" key="10">
    <source>
        <dbReference type="SAM" id="MobiDB-lite"/>
    </source>
</evidence>
<dbReference type="InterPro" id="IPR059112">
    <property type="entry name" value="CysZ/EI24"/>
</dbReference>
<sequence>MRQRLSELLAGAGLLLRGFATWSRDPGLMLLGAVPALLVGLVMLGLLILLGFQVGGWATALTPFADGWDRVWADVLRTALALGMLVGAIVLCVLTFAAITLTVGEPFYERISRSVEARLGGVQRAPDEGFWRSVGKGLRDGIALLGMAVGTALVVFVVGLIPLVGTVLGLVTGALLGGRALARELTGIAGDARGMTLAERRALLAEHRWRSLGFGMVAYLLLLVPGLAVVATPAAIVGGTLLVRDLRGEPTTPAADQGLAPGAADPGPRAK</sequence>